<dbReference type="Pfam" id="PF00076">
    <property type="entry name" value="RRM_1"/>
    <property type="match status" value="1"/>
</dbReference>
<dbReference type="GO" id="GO:0003729">
    <property type="term" value="F:mRNA binding"/>
    <property type="evidence" value="ECO:0007669"/>
    <property type="project" value="TreeGrafter"/>
</dbReference>
<evidence type="ECO:0008006" key="10">
    <source>
        <dbReference type="Google" id="ProtNLM"/>
    </source>
</evidence>
<feature type="region of interest" description="Disordered" evidence="5">
    <location>
        <begin position="291"/>
        <end position="436"/>
    </location>
</feature>
<dbReference type="InterPro" id="IPR035979">
    <property type="entry name" value="RBD_domain_sf"/>
</dbReference>
<evidence type="ECO:0000256" key="3">
    <source>
        <dbReference type="ARBA" id="ARBA00023242"/>
    </source>
</evidence>
<dbReference type="GO" id="GO:0005634">
    <property type="term" value="C:nucleus"/>
    <property type="evidence" value="ECO:0007669"/>
    <property type="project" value="UniProtKB-SubCell"/>
</dbReference>
<dbReference type="Gene3D" id="3.30.70.330">
    <property type="match status" value="1"/>
</dbReference>
<comment type="caution">
    <text evidence="8">The sequence shown here is derived from an EMBL/GenBank/DDBJ whole genome shotgun (WGS) entry which is preliminary data.</text>
</comment>
<feature type="compositionally biased region" description="Polar residues" evidence="5">
    <location>
        <begin position="391"/>
        <end position="403"/>
    </location>
</feature>
<dbReference type="PRINTS" id="PR00302">
    <property type="entry name" value="LUPUSLA"/>
</dbReference>
<sequence>MSDTIIKDEAAVAPTVNDVQMDETPAVVKTEAVEISTEAPAAVEAPEATTKEETIKEEAAKEAEPAQDGATKPAPMIKTRNQVDREDYKKNRKYDATVLPVTDDPNLIRAQVEFYFGDSNLPMDKFMWDTTGGEENKPVSLKTICAFKRMQRFQPYSAVVAALKESKLLVVEGEDGEEVIKRKVAYVSSTDAQKARTARSVYVKGFGDELPTTQFDVESFFRNYGVVNHLKMRRTKENLFKGSVFVEFSSEEEADKFIKLDPAPTWKDAELKIMKKQDYLNEKTALIKAGVIEPSTGGRPTFYEGQIKGGRDGRGRGGNFHGNKDRKEGDSENWKKRRDDDQKNGFRGGRGGRGRGGRGGRGRGGRGGRGGRDDRGDNRRDDDGRPRSNNDVKPPTIQATTESGAPVNGTKRAREDDGGASAPSAKKADTKVAGEQ</sequence>
<dbReference type="PROSITE" id="PS50102">
    <property type="entry name" value="RRM"/>
    <property type="match status" value="1"/>
</dbReference>
<feature type="compositionally biased region" description="Basic and acidic residues" evidence="5">
    <location>
        <begin position="426"/>
        <end position="436"/>
    </location>
</feature>
<dbReference type="PROSITE" id="PS50961">
    <property type="entry name" value="HTH_LA"/>
    <property type="match status" value="1"/>
</dbReference>
<evidence type="ECO:0000256" key="1">
    <source>
        <dbReference type="ARBA" id="ARBA00004123"/>
    </source>
</evidence>
<dbReference type="InterPro" id="IPR045180">
    <property type="entry name" value="La_dom_prot"/>
</dbReference>
<dbReference type="GO" id="GO:0006396">
    <property type="term" value="P:RNA processing"/>
    <property type="evidence" value="ECO:0007669"/>
    <property type="project" value="InterPro"/>
</dbReference>
<dbReference type="AlphaFoldDB" id="A0AA40CGF8"/>
<dbReference type="CDD" id="cd12291">
    <property type="entry name" value="RRM1_La"/>
    <property type="match status" value="1"/>
</dbReference>
<feature type="compositionally biased region" description="Basic residues" evidence="5">
    <location>
        <begin position="350"/>
        <end position="366"/>
    </location>
</feature>
<reference evidence="8" key="1">
    <citation type="submission" date="2023-06" db="EMBL/GenBank/DDBJ databases">
        <title>Genome-scale phylogeny and comparative genomics of the fungal order Sordariales.</title>
        <authorList>
            <consortium name="Lawrence Berkeley National Laboratory"/>
            <person name="Hensen N."/>
            <person name="Bonometti L."/>
            <person name="Westerberg I."/>
            <person name="Brannstrom I.O."/>
            <person name="Guillou S."/>
            <person name="Cros-Aarteil S."/>
            <person name="Calhoun S."/>
            <person name="Haridas S."/>
            <person name="Kuo A."/>
            <person name="Mondo S."/>
            <person name="Pangilinan J."/>
            <person name="Riley R."/>
            <person name="LaButti K."/>
            <person name="Andreopoulos B."/>
            <person name="Lipzen A."/>
            <person name="Chen C."/>
            <person name="Yanf M."/>
            <person name="Daum C."/>
            <person name="Ng V."/>
            <person name="Clum A."/>
            <person name="Steindorff A."/>
            <person name="Ohm R."/>
            <person name="Martin F."/>
            <person name="Silar P."/>
            <person name="Natvig D."/>
            <person name="Lalanne C."/>
            <person name="Gautier V."/>
            <person name="Ament-velasquez S.L."/>
            <person name="Kruys A."/>
            <person name="Hutchinson M.I."/>
            <person name="Powell A.J."/>
            <person name="Barry K."/>
            <person name="Miller A.N."/>
            <person name="Grigoriev I.V."/>
            <person name="Debuchy R."/>
            <person name="Gladieux P."/>
            <person name="Thoren M.H."/>
            <person name="Johannesson H."/>
        </authorList>
    </citation>
    <scope>NUCLEOTIDE SEQUENCE</scope>
    <source>
        <strain evidence="8">SMH3391-2</strain>
    </source>
</reference>
<dbReference type="Gene3D" id="1.10.10.10">
    <property type="entry name" value="Winged helix-like DNA-binding domain superfamily/Winged helix DNA-binding domain"/>
    <property type="match status" value="1"/>
</dbReference>
<dbReference type="PANTHER" id="PTHR22792">
    <property type="entry name" value="LUPUS LA PROTEIN-RELATED"/>
    <property type="match status" value="1"/>
</dbReference>
<keyword evidence="9" id="KW-1185">Reference proteome</keyword>
<evidence type="ECO:0000259" key="7">
    <source>
        <dbReference type="PROSITE" id="PS50961"/>
    </source>
</evidence>
<evidence type="ECO:0000313" key="9">
    <source>
        <dbReference type="Proteomes" id="UP001174934"/>
    </source>
</evidence>
<dbReference type="SUPFAM" id="SSF54928">
    <property type="entry name" value="RNA-binding domain, RBD"/>
    <property type="match status" value="1"/>
</dbReference>
<dbReference type="PANTHER" id="PTHR22792:SF140">
    <property type="entry name" value="ACHILLES, ISOFORM A"/>
    <property type="match status" value="1"/>
</dbReference>
<protein>
    <recommendedName>
        <fullName evidence="10">La domain-containing protein</fullName>
    </recommendedName>
</protein>
<dbReference type="GO" id="GO:1990904">
    <property type="term" value="C:ribonucleoprotein complex"/>
    <property type="evidence" value="ECO:0007669"/>
    <property type="project" value="InterPro"/>
</dbReference>
<dbReference type="InterPro" id="IPR012677">
    <property type="entry name" value="Nucleotide-bd_a/b_plait_sf"/>
</dbReference>
<dbReference type="SMART" id="SM00715">
    <property type="entry name" value="LA"/>
    <property type="match status" value="1"/>
</dbReference>
<evidence type="ECO:0000256" key="4">
    <source>
        <dbReference type="PROSITE-ProRule" id="PRU00332"/>
    </source>
</evidence>
<dbReference type="SUPFAM" id="SSF46785">
    <property type="entry name" value="Winged helix' DNA-binding domain"/>
    <property type="match status" value="1"/>
</dbReference>
<name>A0AA40CGF8_9PEZI</name>
<accession>A0AA40CGF8</accession>
<dbReference type="InterPro" id="IPR002344">
    <property type="entry name" value="Lupus_La"/>
</dbReference>
<dbReference type="Pfam" id="PF05383">
    <property type="entry name" value="La"/>
    <property type="match status" value="1"/>
</dbReference>
<feature type="compositionally biased region" description="Basic and acidic residues" evidence="5">
    <location>
        <begin position="322"/>
        <end position="344"/>
    </location>
</feature>
<evidence type="ECO:0000313" key="8">
    <source>
        <dbReference type="EMBL" id="KAK0637310.1"/>
    </source>
</evidence>
<evidence type="ECO:0000256" key="2">
    <source>
        <dbReference type="ARBA" id="ARBA00022884"/>
    </source>
</evidence>
<dbReference type="EMBL" id="JAULSR010000001">
    <property type="protein sequence ID" value="KAK0637310.1"/>
    <property type="molecule type" value="Genomic_DNA"/>
</dbReference>
<evidence type="ECO:0000256" key="5">
    <source>
        <dbReference type="SAM" id="MobiDB-lite"/>
    </source>
</evidence>
<keyword evidence="2 4" id="KW-0694">RNA-binding</keyword>
<dbReference type="InterPro" id="IPR006630">
    <property type="entry name" value="La_HTH"/>
</dbReference>
<dbReference type="InterPro" id="IPR036388">
    <property type="entry name" value="WH-like_DNA-bd_sf"/>
</dbReference>
<feature type="compositionally biased region" description="Basic and acidic residues" evidence="5">
    <location>
        <begin position="370"/>
        <end position="390"/>
    </location>
</feature>
<feature type="domain" description="RRM" evidence="6">
    <location>
        <begin position="199"/>
        <end position="278"/>
    </location>
</feature>
<keyword evidence="3" id="KW-0539">Nucleus</keyword>
<dbReference type="InterPro" id="IPR036390">
    <property type="entry name" value="WH_DNA-bd_sf"/>
</dbReference>
<comment type="subcellular location">
    <subcellularLocation>
        <location evidence="1">Nucleus</location>
    </subcellularLocation>
</comment>
<proteinExistence type="predicted"/>
<dbReference type="InterPro" id="IPR000504">
    <property type="entry name" value="RRM_dom"/>
</dbReference>
<feature type="domain" description="HTH La-type RNA-binding" evidence="7">
    <location>
        <begin position="98"/>
        <end position="188"/>
    </location>
</feature>
<feature type="compositionally biased region" description="Basic and acidic residues" evidence="5">
    <location>
        <begin position="49"/>
        <end position="64"/>
    </location>
</feature>
<dbReference type="SMART" id="SM00360">
    <property type="entry name" value="RRM"/>
    <property type="match status" value="1"/>
</dbReference>
<feature type="compositionally biased region" description="Low complexity" evidence="5">
    <location>
        <begin position="38"/>
        <end position="48"/>
    </location>
</feature>
<feature type="region of interest" description="Disordered" evidence="5">
    <location>
        <begin position="36"/>
        <end position="89"/>
    </location>
</feature>
<dbReference type="CDD" id="cd08029">
    <property type="entry name" value="LA_like_fungal"/>
    <property type="match status" value="1"/>
</dbReference>
<gene>
    <name evidence="8" type="ORF">B0T17DRAFT_504662</name>
</gene>
<dbReference type="Proteomes" id="UP001174934">
    <property type="component" value="Unassembled WGS sequence"/>
</dbReference>
<organism evidence="8 9">
    <name type="scientific">Bombardia bombarda</name>
    <dbReference type="NCBI Taxonomy" id="252184"/>
    <lineage>
        <taxon>Eukaryota</taxon>
        <taxon>Fungi</taxon>
        <taxon>Dikarya</taxon>
        <taxon>Ascomycota</taxon>
        <taxon>Pezizomycotina</taxon>
        <taxon>Sordariomycetes</taxon>
        <taxon>Sordariomycetidae</taxon>
        <taxon>Sordariales</taxon>
        <taxon>Lasiosphaeriaceae</taxon>
        <taxon>Bombardia</taxon>
    </lineage>
</organism>
<evidence type="ECO:0000259" key="6">
    <source>
        <dbReference type="PROSITE" id="PS50102"/>
    </source>
</evidence>